<keyword evidence="2" id="KW-1003">Cell membrane</keyword>
<comment type="subcellular location">
    <subcellularLocation>
        <location evidence="1">Cell membrane</location>
        <topology evidence="1">Multi-pass membrane protein</topology>
    </subcellularLocation>
</comment>
<evidence type="ECO:0000256" key="5">
    <source>
        <dbReference type="ARBA" id="ARBA00023136"/>
    </source>
</evidence>
<comment type="caution">
    <text evidence="8">The sequence shown here is derived from an EMBL/GenBank/DDBJ whole genome shotgun (WGS) entry which is preliminary data.</text>
</comment>
<feature type="transmembrane region" description="Helical" evidence="6">
    <location>
        <begin position="109"/>
        <end position="131"/>
    </location>
</feature>
<gene>
    <name evidence="8" type="ORF">TUM4438_40770</name>
</gene>
<keyword evidence="9" id="KW-1185">Reference proteome</keyword>
<dbReference type="EMBL" id="BPEY01000114">
    <property type="protein sequence ID" value="GIU51368.1"/>
    <property type="molecule type" value="Genomic_DNA"/>
</dbReference>
<evidence type="ECO:0000256" key="6">
    <source>
        <dbReference type="SAM" id="Phobius"/>
    </source>
</evidence>
<dbReference type="PANTHER" id="PTHR35007:SF2">
    <property type="entry name" value="PILUS ASSEMBLE PROTEIN"/>
    <property type="match status" value="1"/>
</dbReference>
<evidence type="ECO:0000256" key="4">
    <source>
        <dbReference type="ARBA" id="ARBA00022989"/>
    </source>
</evidence>
<keyword evidence="3 6" id="KW-0812">Transmembrane</keyword>
<sequence>MMDYANIVVSLLLATTIFTAYVKLINAIKMDSLIDNAIYSNSIKRNVPYWVSAFISSFKFNKKDIRQKLETAGIYSEYISNIYYLAKVIPFFIVISVLSYCLYNNSISFIFFIVMSFVGLVFFIIGPDIYISKKGKRNISRISSRLPFLSDLMSICINTGMTTESTLSYLSKEMVIIDRDLAFILKKTVDRTEIVGIEKALMYFSETIPTNEARSFSVTLLNAVRFGTSIGPVLTSLASDMREVNMLELEEKVGKMGAKMSIPMIVFIMIPIVVLIVAPGIMRIFMK</sequence>
<dbReference type="PANTHER" id="PTHR35007">
    <property type="entry name" value="INTEGRAL MEMBRANE PROTEIN-RELATED"/>
    <property type="match status" value="1"/>
</dbReference>
<evidence type="ECO:0000313" key="9">
    <source>
        <dbReference type="Proteomes" id="UP000887104"/>
    </source>
</evidence>
<evidence type="ECO:0000313" key="8">
    <source>
        <dbReference type="EMBL" id="GIU51368.1"/>
    </source>
</evidence>
<dbReference type="InterPro" id="IPR018076">
    <property type="entry name" value="T2SS_GspF_dom"/>
</dbReference>
<dbReference type="RefSeq" id="WP_220783045.1">
    <property type="nucleotide sequence ID" value="NZ_BPEY01000114.1"/>
</dbReference>
<evidence type="ECO:0000259" key="7">
    <source>
        <dbReference type="Pfam" id="PF00482"/>
    </source>
</evidence>
<feature type="transmembrane region" description="Helical" evidence="6">
    <location>
        <begin position="82"/>
        <end position="103"/>
    </location>
</feature>
<evidence type="ECO:0000256" key="2">
    <source>
        <dbReference type="ARBA" id="ARBA00022475"/>
    </source>
</evidence>
<reference evidence="8" key="1">
    <citation type="submission" date="2021-05" db="EMBL/GenBank/DDBJ databases">
        <title>Molecular characterization for Shewanella algae harboring chromosomal blaOXA-55-like strains isolated from clinical and environment sample.</title>
        <authorList>
            <person name="Ohama Y."/>
            <person name="Aoki K."/>
            <person name="Harada S."/>
            <person name="Moriya K."/>
            <person name="Ishii Y."/>
            <person name="Tateda K."/>
        </authorList>
    </citation>
    <scope>NUCLEOTIDE SEQUENCE</scope>
    <source>
        <strain evidence="8">JCM 11563</strain>
    </source>
</reference>
<protein>
    <submittedName>
        <fullName evidence="8">Flp pilus assembly protein TadC</fullName>
    </submittedName>
</protein>
<keyword evidence="5 6" id="KW-0472">Membrane</keyword>
<proteinExistence type="predicted"/>
<feature type="domain" description="Type II secretion system protein GspF" evidence="7">
    <location>
        <begin position="150"/>
        <end position="277"/>
    </location>
</feature>
<evidence type="ECO:0000256" key="1">
    <source>
        <dbReference type="ARBA" id="ARBA00004651"/>
    </source>
</evidence>
<accession>A0ABQ4PQG0</accession>
<dbReference type="Pfam" id="PF00482">
    <property type="entry name" value="T2SSF"/>
    <property type="match status" value="1"/>
</dbReference>
<dbReference type="Proteomes" id="UP000887104">
    <property type="component" value="Unassembled WGS sequence"/>
</dbReference>
<evidence type="ECO:0000256" key="3">
    <source>
        <dbReference type="ARBA" id="ARBA00022692"/>
    </source>
</evidence>
<keyword evidence="4 6" id="KW-1133">Transmembrane helix</keyword>
<organism evidence="8 9">
    <name type="scientific">Shewanella sairae</name>
    <dbReference type="NCBI Taxonomy" id="190310"/>
    <lineage>
        <taxon>Bacteria</taxon>
        <taxon>Pseudomonadati</taxon>
        <taxon>Pseudomonadota</taxon>
        <taxon>Gammaproteobacteria</taxon>
        <taxon>Alteromonadales</taxon>
        <taxon>Shewanellaceae</taxon>
        <taxon>Shewanella</taxon>
    </lineage>
</organism>
<name>A0ABQ4PQG0_9GAMM</name>
<feature type="transmembrane region" description="Helical" evidence="6">
    <location>
        <begin position="262"/>
        <end position="286"/>
    </location>
</feature>